<name>A0A7Z7PQT1_9BACT</name>
<proteinExistence type="predicted"/>
<dbReference type="AlphaFoldDB" id="A0A7Z7PQT1"/>
<reference evidence="2 3" key="1">
    <citation type="submission" date="2017-01" db="EMBL/GenBank/DDBJ databases">
        <authorList>
            <person name="Erauso G."/>
        </authorList>
    </citation>
    <scope>NUCLEOTIDE SEQUENCE [LARGE SCALE GENOMIC DNA]</scope>
    <source>
        <strain evidence="2">MESINF1</strain>
    </source>
</reference>
<keyword evidence="3" id="KW-1185">Reference proteome</keyword>
<sequence length="180" mass="20988">MRDIKEKIEELDERVKAYSEEAEDDTVHLKVSNFLPDEQEIREIIDNLEDGTRYLPLHRGVVVVVECEDAGTGDLDTFRESVKKELIPRLYYLDRDMKRLTRIGLIMLAIGAVIMGVSTFLATMTFTASYVIDQILVITSWVFIWTSVEKIFFERRDVMYHKRLIQRLYFAVYSNPQAGV</sequence>
<dbReference type="KEGG" id="minf:MESINF_1325"/>
<keyword evidence="1" id="KW-0812">Transmembrane</keyword>
<evidence type="ECO:0000313" key="2">
    <source>
        <dbReference type="EMBL" id="SSC12769.1"/>
    </source>
</evidence>
<dbReference type="RefSeq" id="WP_169699009.1">
    <property type="nucleotide sequence ID" value="NZ_LS974202.1"/>
</dbReference>
<evidence type="ECO:0000313" key="3">
    <source>
        <dbReference type="Proteomes" id="UP000250796"/>
    </source>
</evidence>
<feature type="transmembrane region" description="Helical" evidence="1">
    <location>
        <begin position="134"/>
        <end position="153"/>
    </location>
</feature>
<evidence type="ECO:0000256" key="1">
    <source>
        <dbReference type="SAM" id="Phobius"/>
    </source>
</evidence>
<gene>
    <name evidence="2" type="ORF">MESINF_1325</name>
</gene>
<accession>A0A7Z7PQT1</accession>
<feature type="transmembrane region" description="Helical" evidence="1">
    <location>
        <begin position="105"/>
        <end position="128"/>
    </location>
</feature>
<keyword evidence="1" id="KW-1133">Transmembrane helix</keyword>
<protein>
    <submittedName>
        <fullName evidence="2">Uncharacterized protein</fullName>
    </submittedName>
</protein>
<dbReference type="EMBL" id="LS974202">
    <property type="protein sequence ID" value="SSC12769.1"/>
    <property type="molecule type" value="Genomic_DNA"/>
</dbReference>
<organism evidence="2 3">
    <name type="scientific">Mesotoga infera</name>
    <dbReference type="NCBI Taxonomy" id="1236046"/>
    <lineage>
        <taxon>Bacteria</taxon>
        <taxon>Thermotogati</taxon>
        <taxon>Thermotogota</taxon>
        <taxon>Thermotogae</taxon>
        <taxon>Kosmotogales</taxon>
        <taxon>Kosmotogaceae</taxon>
        <taxon>Mesotoga</taxon>
    </lineage>
</organism>
<dbReference type="Proteomes" id="UP000250796">
    <property type="component" value="Chromosome MESINF"/>
</dbReference>
<keyword evidence="1" id="KW-0472">Membrane</keyword>